<dbReference type="InterPro" id="IPR009646">
    <property type="entry name" value="Root_cap"/>
</dbReference>
<reference evidence="2" key="1">
    <citation type="submission" date="2025-08" db="UniProtKB">
        <authorList>
            <consortium name="RefSeq"/>
        </authorList>
    </citation>
    <scope>IDENTIFICATION</scope>
</reference>
<dbReference type="PANTHER" id="PTHR31656">
    <property type="entry name" value="ROOT CAP DOMAIN-CONTAINING PROTEIN"/>
    <property type="match status" value="1"/>
</dbReference>
<proteinExistence type="predicted"/>
<dbReference type="RefSeq" id="XP_039134510.1">
    <property type="nucleotide sequence ID" value="XM_039278576.1"/>
</dbReference>
<gene>
    <name evidence="2" type="primary">LOC120271890</name>
</gene>
<evidence type="ECO:0000313" key="2">
    <source>
        <dbReference type="RefSeq" id="XP_039134510.1"/>
    </source>
</evidence>
<protein>
    <submittedName>
        <fullName evidence="2">Uncharacterized protein LOC120271890</fullName>
    </submittedName>
</protein>
<dbReference type="Pfam" id="PF06830">
    <property type="entry name" value="Root_cap"/>
    <property type="match status" value="1"/>
</dbReference>
<dbReference type="AlphaFoldDB" id="A0AB40C6F0"/>
<sequence length="293" mass="32687">MAPRKMKCLKLTTPSCPQINAWIASKAACKDPYYGKCYGIPLACPPGCPKLCEIECKACKPYCACDKPGAICQDPRFIGGDGVMFYFHGKKDKDFCLISDPKIHINAHFIGKKSKKGRDFTWVQAIALLYKQHKLYIGAKNVTHWHDTNDNMLMHFDEGDVQIPFGESQEWRSPKAGIIVKRTAMTNVVEVEVLEVMKMKVRVVPITMEESRVHGYDISEDGNCYAHLELGFKFESLSGDVNGVLGQTYASGYRSRVKMGAAMPIMGGAKKFQTSNIFSVDCVVSRFGLEMSI</sequence>
<accession>A0AB40C6F0</accession>
<keyword evidence="1" id="KW-1185">Reference proteome</keyword>
<name>A0AB40C6F0_DIOCR</name>
<evidence type="ECO:0000313" key="1">
    <source>
        <dbReference type="Proteomes" id="UP001515500"/>
    </source>
</evidence>
<dbReference type="Proteomes" id="UP001515500">
    <property type="component" value="Chromosome 2"/>
</dbReference>
<organism evidence="1 2">
    <name type="scientific">Dioscorea cayennensis subsp. rotundata</name>
    <name type="common">White Guinea yam</name>
    <name type="synonym">Dioscorea rotundata</name>
    <dbReference type="NCBI Taxonomy" id="55577"/>
    <lineage>
        <taxon>Eukaryota</taxon>
        <taxon>Viridiplantae</taxon>
        <taxon>Streptophyta</taxon>
        <taxon>Embryophyta</taxon>
        <taxon>Tracheophyta</taxon>
        <taxon>Spermatophyta</taxon>
        <taxon>Magnoliopsida</taxon>
        <taxon>Liliopsida</taxon>
        <taxon>Dioscoreales</taxon>
        <taxon>Dioscoreaceae</taxon>
        <taxon>Dioscorea</taxon>
    </lineage>
</organism>
<dbReference type="GeneID" id="120271890"/>